<keyword evidence="3" id="KW-1185">Reference proteome</keyword>
<proteinExistence type="predicted"/>
<sequence length="311" mass="33514">MAVTLITGIHSDIAEAKNEYWSSFASLPLEIVLSAGQRAREDPSTGRDDLKDKERFTYDINDLDVEENIESMLVVEKGLRELVSLKVEEAVSLSMAQHRRAHIKVHFPFLPLCRFGKPPRNARCRSAALLASTPSPPGRPADLRRAPTTPLPLRPGSSTSSLLGCTLPGLDASHLARPPLAVPRRTLPSLAAGRRARSRGSAQPRSAALSRTLPRLIALDRARLRPGAPRRARPRPAALSRALPLSGELAGSWGTPPHSRLAALITRSPASPPARRATASVFSPARLHPSARALACDAMANSFSNPTKLII</sequence>
<dbReference type="Proteomes" id="UP000236161">
    <property type="component" value="Unassembled WGS sequence"/>
</dbReference>
<dbReference type="OrthoDB" id="1734159at2759"/>
<protein>
    <submittedName>
        <fullName evidence="2">Uncharacterized protein</fullName>
    </submittedName>
</protein>
<name>A0A2I0AV24_9ASPA</name>
<gene>
    <name evidence="2" type="ORF">AXF42_Ash001450</name>
</gene>
<feature type="region of interest" description="Disordered" evidence="1">
    <location>
        <begin position="177"/>
        <end position="212"/>
    </location>
</feature>
<feature type="region of interest" description="Disordered" evidence="1">
    <location>
        <begin position="130"/>
        <end position="160"/>
    </location>
</feature>
<dbReference type="PANTHER" id="PTHR31762">
    <property type="entry name" value="FAS-BINDING FACTOR-LIKE PROTEIN"/>
    <property type="match status" value="1"/>
</dbReference>
<dbReference type="PANTHER" id="PTHR31762:SF17">
    <property type="entry name" value="COILED-COIL DOMAIN-CONTAINING PROTEIN SCD2"/>
    <property type="match status" value="1"/>
</dbReference>
<evidence type="ECO:0000313" key="2">
    <source>
        <dbReference type="EMBL" id="PKA59356.1"/>
    </source>
</evidence>
<dbReference type="STRING" id="1088818.A0A2I0AV24"/>
<reference evidence="2 3" key="1">
    <citation type="journal article" date="2017" name="Nature">
        <title>The Apostasia genome and the evolution of orchids.</title>
        <authorList>
            <person name="Zhang G.Q."/>
            <person name="Liu K.W."/>
            <person name="Li Z."/>
            <person name="Lohaus R."/>
            <person name="Hsiao Y.Y."/>
            <person name="Niu S.C."/>
            <person name="Wang J.Y."/>
            <person name="Lin Y.C."/>
            <person name="Xu Q."/>
            <person name="Chen L.J."/>
            <person name="Yoshida K."/>
            <person name="Fujiwara S."/>
            <person name="Wang Z.W."/>
            <person name="Zhang Y.Q."/>
            <person name="Mitsuda N."/>
            <person name="Wang M."/>
            <person name="Liu G.H."/>
            <person name="Pecoraro L."/>
            <person name="Huang H.X."/>
            <person name="Xiao X.J."/>
            <person name="Lin M."/>
            <person name="Wu X.Y."/>
            <person name="Wu W.L."/>
            <person name="Chen Y.Y."/>
            <person name="Chang S.B."/>
            <person name="Sakamoto S."/>
            <person name="Ohme-Takagi M."/>
            <person name="Yagi M."/>
            <person name="Zeng S.J."/>
            <person name="Shen C.Y."/>
            <person name="Yeh C.M."/>
            <person name="Luo Y.B."/>
            <person name="Tsai W.C."/>
            <person name="Van de Peer Y."/>
            <person name="Liu Z.J."/>
        </authorList>
    </citation>
    <scope>NUCLEOTIDE SEQUENCE [LARGE SCALE GENOMIC DNA]</scope>
    <source>
        <strain evidence="3">cv. Shenzhen</strain>
        <tissue evidence="2">Stem</tissue>
    </source>
</reference>
<dbReference type="GO" id="GO:0000911">
    <property type="term" value="P:cytokinesis by cell plate formation"/>
    <property type="evidence" value="ECO:0007669"/>
    <property type="project" value="InterPro"/>
</dbReference>
<organism evidence="2 3">
    <name type="scientific">Apostasia shenzhenica</name>
    <dbReference type="NCBI Taxonomy" id="1088818"/>
    <lineage>
        <taxon>Eukaryota</taxon>
        <taxon>Viridiplantae</taxon>
        <taxon>Streptophyta</taxon>
        <taxon>Embryophyta</taxon>
        <taxon>Tracheophyta</taxon>
        <taxon>Spermatophyta</taxon>
        <taxon>Magnoliopsida</taxon>
        <taxon>Liliopsida</taxon>
        <taxon>Asparagales</taxon>
        <taxon>Orchidaceae</taxon>
        <taxon>Apostasioideae</taxon>
        <taxon>Apostasia</taxon>
    </lineage>
</organism>
<dbReference type="InterPro" id="IPR040321">
    <property type="entry name" value="SCD2-like"/>
</dbReference>
<evidence type="ECO:0000313" key="3">
    <source>
        <dbReference type="Proteomes" id="UP000236161"/>
    </source>
</evidence>
<accession>A0A2I0AV24</accession>
<dbReference type="AlphaFoldDB" id="A0A2I0AV24"/>
<feature type="compositionally biased region" description="Low complexity" evidence="1">
    <location>
        <begin position="187"/>
        <end position="208"/>
    </location>
</feature>
<evidence type="ECO:0000256" key="1">
    <source>
        <dbReference type="SAM" id="MobiDB-lite"/>
    </source>
</evidence>
<dbReference type="EMBL" id="KZ451950">
    <property type="protein sequence ID" value="PKA59356.1"/>
    <property type="molecule type" value="Genomic_DNA"/>
</dbReference>